<dbReference type="Proteomes" id="UP000831195">
    <property type="component" value="Segment"/>
</dbReference>
<name>A0AAE8Y3C3_9VIRU</name>
<organism evidence="1 2">
    <name type="scientific">Crangon crangon nudivirus</name>
    <dbReference type="NCBI Taxonomy" id="2880838"/>
    <lineage>
        <taxon>Viruses</taxon>
        <taxon>Viruses incertae sedis</taxon>
        <taxon>Naldaviricetes</taxon>
        <taxon>Lefavirales</taxon>
        <taxon>Nudiviridae</taxon>
        <taxon>Gammanudivirus</taxon>
        <taxon>Gammanudivirus cracrangonis</taxon>
    </lineage>
</organism>
<protein>
    <submittedName>
        <fullName evidence="1">Uncharacterized protein</fullName>
    </submittedName>
</protein>
<sequence length="233" mass="26974">MDTWQVQDILTNLDGMNDPTTNQLILRLVFASCIYANELHLVCAPLTIPLDVTLCRGKDPPDYYISLPMISYLDAIRLFESITPNLLRFMYTDFTPRQLQTFVTLTTRQTSPYMAKDVNTVLTNYSSLFAVKESSPVIAYATLIATNRAMTLFFYTSQDKVLTPLQFTKYKRKQLLPRLRQYIEYNFIVATPKHKQLYSESRLAFIARSAPERIAKLLHNNKYILDITYENSP</sequence>
<proteinExistence type="predicted"/>
<evidence type="ECO:0000313" key="2">
    <source>
        <dbReference type="Proteomes" id="UP000831195"/>
    </source>
</evidence>
<gene>
    <name evidence="1" type="ORF">CcNV_039</name>
</gene>
<dbReference type="EMBL" id="MZ311577">
    <property type="protein sequence ID" value="UBZ25523.1"/>
    <property type="molecule type" value="Genomic_DNA"/>
</dbReference>
<reference evidence="1" key="1">
    <citation type="journal article" date="2021" name="Viruses">
        <title>Identification and Full Characterisation of Two Novel Crustacean Infecting Members of the Family Nudiviridae Provides Support for Two Subfamilies.</title>
        <authorList>
            <person name="Bateman K.S."/>
            <person name="Kerr R."/>
            <person name="Stentiford G.D."/>
            <person name="Bean T.P."/>
            <person name="Hooper C."/>
            <person name="Van Eynde B."/>
            <person name="Delbare D."/>
            <person name="Bojko J."/>
            <person name="Christiaens O."/>
            <person name="Taning C.N.T."/>
            <person name="Smagghe G."/>
            <person name="van Oers M.M."/>
            <person name="van Aerle R."/>
        </authorList>
    </citation>
    <scope>NUCLEOTIDE SEQUENCE</scope>
    <source>
        <strain evidence="1">AN1</strain>
    </source>
</reference>
<keyword evidence="2" id="KW-1185">Reference proteome</keyword>
<evidence type="ECO:0000313" key="1">
    <source>
        <dbReference type="EMBL" id="UBZ25523.1"/>
    </source>
</evidence>
<accession>A0AAE8Y3C3</accession>